<dbReference type="InterPro" id="IPR019557">
    <property type="entry name" value="AminoTfrase-like_pln_mobile"/>
</dbReference>
<name>A0ABU6S1F0_9FABA</name>
<accession>A0ABU6S1F0</accession>
<evidence type="ECO:0000313" key="2">
    <source>
        <dbReference type="EMBL" id="MED6130210.1"/>
    </source>
</evidence>
<dbReference type="EMBL" id="JASCZI010044122">
    <property type="protein sequence ID" value="MED6130210.1"/>
    <property type="molecule type" value="Genomic_DNA"/>
</dbReference>
<gene>
    <name evidence="2" type="ORF">PIB30_115819</name>
</gene>
<organism evidence="2 3">
    <name type="scientific">Stylosanthes scabra</name>
    <dbReference type="NCBI Taxonomy" id="79078"/>
    <lineage>
        <taxon>Eukaryota</taxon>
        <taxon>Viridiplantae</taxon>
        <taxon>Streptophyta</taxon>
        <taxon>Embryophyta</taxon>
        <taxon>Tracheophyta</taxon>
        <taxon>Spermatophyta</taxon>
        <taxon>Magnoliopsida</taxon>
        <taxon>eudicotyledons</taxon>
        <taxon>Gunneridae</taxon>
        <taxon>Pentapetalae</taxon>
        <taxon>rosids</taxon>
        <taxon>fabids</taxon>
        <taxon>Fabales</taxon>
        <taxon>Fabaceae</taxon>
        <taxon>Papilionoideae</taxon>
        <taxon>50 kb inversion clade</taxon>
        <taxon>dalbergioids sensu lato</taxon>
        <taxon>Dalbergieae</taxon>
        <taxon>Pterocarpus clade</taxon>
        <taxon>Stylosanthes</taxon>
    </lineage>
</organism>
<proteinExistence type="predicted"/>
<feature type="non-terminal residue" evidence="2">
    <location>
        <position position="51"/>
    </location>
</feature>
<reference evidence="2 3" key="1">
    <citation type="journal article" date="2023" name="Plants (Basel)">
        <title>Bridging the Gap: Combining Genomics and Transcriptomics Approaches to Understand Stylosanthes scabra, an Orphan Legume from the Brazilian Caatinga.</title>
        <authorList>
            <person name="Ferreira-Neto J.R.C."/>
            <person name="da Silva M.D."/>
            <person name="Binneck E."/>
            <person name="de Melo N.F."/>
            <person name="da Silva R.H."/>
            <person name="de Melo A.L.T.M."/>
            <person name="Pandolfi V."/>
            <person name="Bustamante F.O."/>
            <person name="Brasileiro-Vidal A.C."/>
            <person name="Benko-Iseppon A.M."/>
        </authorList>
    </citation>
    <scope>NUCLEOTIDE SEQUENCE [LARGE SCALE GENOMIC DNA]</scope>
    <source>
        <tissue evidence="2">Leaves</tissue>
    </source>
</reference>
<evidence type="ECO:0000313" key="3">
    <source>
        <dbReference type="Proteomes" id="UP001341840"/>
    </source>
</evidence>
<keyword evidence="3" id="KW-1185">Reference proteome</keyword>
<dbReference type="Proteomes" id="UP001341840">
    <property type="component" value="Unassembled WGS sequence"/>
</dbReference>
<protein>
    <recommendedName>
        <fullName evidence="1">Aminotransferase-like plant mobile domain-containing protein</fullName>
    </recommendedName>
</protein>
<dbReference type="Pfam" id="PF10536">
    <property type="entry name" value="PMD"/>
    <property type="match status" value="1"/>
</dbReference>
<sequence length="51" mass="5876">MVIRHARAYIVMLLSTQIFGDKTAARVHLRWLPFLARLDDMGRYSWGSAAL</sequence>
<comment type="caution">
    <text evidence="2">The sequence shown here is derived from an EMBL/GenBank/DDBJ whole genome shotgun (WGS) entry which is preliminary data.</text>
</comment>
<evidence type="ECO:0000259" key="1">
    <source>
        <dbReference type="Pfam" id="PF10536"/>
    </source>
</evidence>
<feature type="domain" description="Aminotransferase-like plant mobile" evidence="1">
    <location>
        <begin position="5"/>
        <end position="51"/>
    </location>
</feature>